<evidence type="ECO:0000313" key="2">
    <source>
        <dbReference type="EMBL" id="MSU05527.1"/>
    </source>
</evidence>
<keyword evidence="1" id="KW-0732">Signal</keyword>
<reference evidence="2 3" key="1">
    <citation type="submission" date="2019-08" db="EMBL/GenBank/DDBJ databases">
        <title>In-depth cultivation of the pig gut microbiome towards novel bacterial diversity and tailored functional studies.</title>
        <authorList>
            <person name="Wylensek D."/>
            <person name="Hitch T.C.A."/>
            <person name="Clavel T."/>
        </authorList>
    </citation>
    <scope>NUCLEOTIDE SEQUENCE [LARGE SCALE GENOMIC DNA]</scope>
    <source>
        <strain evidence="2 3">NM-380-WT-3C1</strain>
    </source>
</reference>
<evidence type="ECO:0000256" key="1">
    <source>
        <dbReference type="SAM" id="SignalP"/>
    </source>
</evidence>
<dbReference type="AlphaFoldDB" id="A0A7X2TQ81"/>
<organism evidence="2 3">
    <name type="scientific">Bullifex porci</name>
    <dbReference type="NCBI Taxonomy" id="2606638"/>
    <lineage>
        <taxon>Bacteria</taxon>
        <taxon>Pseudomonadati</taxon>
        <taxon>Spirochaetota</taxon>
        <taxon>Spirochaetia</taxon>
        <taxon>Spirochaetales</taxon>
        <taxon>Spirochaetaceae</taxon>
        <taxon>Bullifex</taxon>
    </lineage>
</organism>
<dbReference type="RefSeq" id="WP_154424424.1">
    <property type="nucleotide sequence ID" value="NZ_VUNN01000002.1"/>
</dbReference>
<dbReference type="EMBL" id="VUNN01000002">
    <property type="protein sequence ID" value="MSU05527.1"/>
    <property type="molecule type" value="Genomic_DNA"/>
</dbReference>
<dbReference type="PROSITE" id="PS51257">
    <property type="entry name" value="PROKAR_LIPOPROTEIN"/>
    <property type="match status" value="1"/>
</dbReference>
<accession>A0A7X2TQ81</accession>
<feature type="chain" id="PRO_5031467783" evidence="1">
    <location>
        <begin position="19"/>
        <end position="145"/>
    </location>
</feature>
<keyword evidence="3" id="KW-1185">Reference proteome</keyword>
<gene>
    <name evidence="2" type="ORF">FYJ80_01860</name>
</gene>
<name>A0A7X2TQ81_9SPIO</name>
<comment type="caution">
    <text evidence="2">The sequence shown here is derived from an EMBL/GenBank/DDBJ whole genome shotgun (WGS) entry which is preliminary data.</text>
</comment>
<protein>
    <submittedName>
        <fullName evidence="2">Uncharacterized protein</fullName>
    </submittedName>
</protein>
<dbReference type="Proteomes" id="UP000460549">
    <property type="component" value="Unassembled WGS sequence"/>
</dbReference>
<evidence type="ECO:0000313" key="3">
    <source>
        <dbReference type="Proteomes" id="UP000460549"/>
    </source>
</evidence>
<feature type="signal peptide" evidence="1">
    <location>
        <begin position="1"/>
        <end position="18"/>
    </location>
</feature>
<sequence length="145" mass="16672">MKKILTICVLIFSLFMLTGCDDINAVISLLPKFDTTLPNNLDGKWAYFDSEEERLNNEFTRQFTFDSKEQRFKLEISGVGTITKSGSYSVQYKTYTITECNGTLTLYYEDNSVEKYNFYYKATAIDGPEYITLSNSGTYYYGGKK</sequence>
<proteinExistence type="predicted"/>